<evidence type="ECO:0000313" key="3">
    <source>
        <dbReference type="EMBL" id="ORV82490.1"/>
    </source>
</evidence>
<dbReference type="InterPro" id="IPR014710">
    <property type="entry name" value="RmlC-like_jellyroll"/>
</dbReference>
<name>A0A1X1W7J9_MYCIR</name>
<dbReference type="EMBL" id="LQPC01000065">
    <property type="protein sequence ID" value="ORV82490.1"/>
    <property type="molecule type" value="Genomic_DNA"/>
</dbReference>
<evidence type="ECO:0000313" key="2">
    <source>
        <dbReference type="EMBL" id="MCZ0730982.1"/>
    </source>
</evidence>
<comment type="caution">
    <text evidence="3">The sequence shown here is derived from an EMBL/GenBank/DDBJ whole genome shotgun (WGS) entry which is preliminary data.</text>
</comment>
<dbReference type="Proteomes" id="UP000193622">
    <property type="component" value="Unassembled WGS sequence"/>
</dbReference>
<dbReference type="Gene3D" id="2.60.120.10">
    <property type="entry name" value="Jelly Rolls"/>
    <property type="match status" value="1"/>
</dbReference>
<dbReference type="EMBL" id="JAPQYE010000013">
    <property type="protein sequence ID" value="MCZ0730982.1"/>
    <property type="molecule type" value="Genomic_DNA"/>
</dbReference>
<dbReference type="InterPro" id="IPR008579">
    <property type="entry name" value="UGlyAH_Cupin_dom"/>
</dbReference>
<evidence type="ECO:0000313" key="4">
    <source>
        <dbReference type="Proteomes" id="UP000193622"/>
    </source>
</evidence>
<feature type="domain" description="(S)-ureidoglycine aminohydrolase cupin" evidence="1">
    <location>
        <begin position="46"/>
        <end position="112"/>
    </location>
</feature>
<accession>A0A1X1W7J9</accession>
<reference evidence="3 4" key="1">
    <citation type="submission" date="2016-01" db="EMBL/GenBank/DDBJ databases">
        <title>The new phylogeny of the genus Mycobacterium.</title>
        <authorList>
            <person name="Tarcisio F."/>
            <person name="Conor M."/>
            <person name="Antonella G."/>
            <person name="Elisabetta G."/>
            <person name="Giulia F.S."/>
            <person name="Sara T."/>
            <person name="Anna F."/>
            <person name="Clotilde B."/>
            <person name="Roberto B."/>
            <person name="Veronica D.S."/>
            <person name="Fabio R."/>
            <person name="Monica P."/>
            <person name="Olivier J."/>
            <person name="Enrico T."/>
            <person name="Nicola S."/>
        </authorList>
    </citation>
    <scope>NUCLEOTIDE SEQUENCE [LARGE SCALE GENOMIC DNA]</scope>
    <source>
        <strain evidence="3 4">DSM 45541</strain>
    </source>
</reference>
<dbReference type="SUPFAM" id="SSF51182">
    <property type="entry name" value="RmlC-like cupins"/>
    <property type="match status" value="1"/>
</dbReference>
<evidence type="ECO:0000313" key="5">
    <source>
        <dbReference type="Proteomes" id="UP001084650"/>
    </source>
</evidence>
<proteinExistence type="predicted"/>
<dbReference type="RefSeq" id="WP_024449370.1">
    <property type="nucleotide sequence ID" value="NZ_JAPQYE010000013.1"/>
</dbReference>
<dbReference type="PANTHER" id="PTHR40943:SF1">
    <property type="entry name" value="CYTOPLASMIC PROTEIN"/>
    <property type="match status" value="1"/>
</dbReference>
<organism evidence="3 4">
    <name type="scientific">Mycolicibacterium iranicum</name>
    <name type="common">Mycobacterium iranicum</name>
    <dbReference type="NCBI Taxonomy" id="912594"/>
    <lineage>
        <taxon>Bacteria</taxon>
        <taxon>Bacillati</taxon>
        <taxon>Actinomycetota</taxon>
        <taxon>Actinomycetes</taxon>
        <taxon>Mycobacteriales</taxon>
        <taxon>Mycobacteriaceae</taxon>
        <taxon>Mycolicibacterium</taxon>
    </lineage>
</organism>
<keyword evidence="5" id="KW-1185">Reference proteome</keyword>
<dbReference type="InterPro" id="IPR011051">
    <property type="entry name" value="RmlC_Cupin_sf"/>
</dbReference>
<reference evidence="2" key="2">
    <citation type="submission" date="2022-12" db="EMBL/GenBank/DDBJ databases">
        <title>Whole genome sequence of Mycolicibacterium iranicum strain SBH312.</title>
        <authorList>
            <person name="Jani J."/>
            <person name="Arifin Mustapha Z."/>
            <person name="Ahmed K."/>
            <person name="Kai Ling C."/>
        </authorList>
    </citation>
    <scope>NUCLEOTIDE SEQUENCE</scope>
    <source>
        <strain evidence="2">SBH312</strain>
    </source>
</reference>
<protein>
    <submittedName>
        <fullName evidence="2 3">Cupin</fullName>
    </submittedName>
</protein>
<evidence type="ECO:0000259" key="1">
    <source>
        <dbReference type="Pfam" id="PF05899"/>
    </source>
</evidence>
<dbReference type="PANTHER" id="PTHR40943">
    <property type="entry name" value="CYTOPLASMIC PROTEIN-RELATED"/>
    <property type="match status" value="1"/>
</dbReference>
<dbReference type="AlphaFoldDB" id="A0A1X1W7J9"/>
<sequence length="116" mass="12124">MAELGSNSVSHAAGLHLDHEAVPGDQRVGGDPRIGAAELTSFYGVEVGVWEMTPGVATDVEVDEVFIVLAGSATIEFGDDSPTLRVGPGDVVRLAAGAETTWTVTETLRKIYLTQA</sequence>
<dbReference type="Pfam" id="PF05899">
    <property type="entry name" value="Cupin_3"/>
    <property type="match status" value="1"/>
</dbReference>
<dbReference type="Proteomes" id="UP001084650">
    <property type="component" value="Unassembled WGS sequence"/>
</dbReference>
<gene>
    <name evidence="3" type="ORF">AWC12_28255</name>
    <name evidence="2" type="ORF">OY187_23295</name>
</gene>